<evidence type="ECO:0000259" key="7">
    <source>
        <dbReference type="Pfam" id="PF11916"/>
    </source>
</evidence>
<sequence length="729" mass="81174">MDVHNVLPASVTKQLGDKIYDKRKNAALEVERLVKQMLARREEGKVVAVISLLRTGFLRHDNANNRKGGLIGLAATAMALSQYLESISGYLSELVPPILACFGDSDSRVRYYACEAMYNVSKVARHDILLYFNEIFDELSKLCADPDPSVKSGAETLDRLIKDIVTEQPCFDVDKFVPLLSERIYAGNPYVRQFLVSWISVLDSVPEIDMLAHLPKYLSGLFKILSDQNPEIRRMCQAVVDEFLHEIKEAADVDFPSMLQILSAYCSSEDFLSKFTAITWVDEFILLAKAEMLPHLATLLAAVLPCLKHVADSEGKRMRQIAVSANNRFMNLVQDTAETELQSVDLQPALQILCGLLQSQSIPTRYAALEWLVMLRTVAPKEMYMQADALTQQLLATMADDSHEVVRLGVQLISAMSVVKNDGSESAFQDSADTFFDRVMVGLLELFKQDSMLLSKGDSAIIRTLCKHLRPHRVYEAFAEIVVSTEDPVFAWTVVQNLNIILLTAAELAALREELKELQGDDIRALFCQLYRCWSHNPIATLSLCLLAQVYDHAADLLLEFGKLDVTMPFLVEVDRLIQLLESPIFTYLRLQLLQPRAYAHLIKCLFGLLMLLPQSSAYNTLKNRLDCIPAISIALGALDQGDSSAELKGNIGLDLPFEELLTHFHEMQQRQASTKDQGTAPGAAVAVMSSSSAAAANTSNNNGGTTPKRTQPQQQQQQPQQGKASDRR</sequence>
<dbReference type="Pfam" id="PF12755">
    <property type="entry name" value="Vac14_Fab1_bd"/>
    <property type="match status" value="1"/>
</dbReference>
<dbReference type="PROSITE" id="PS50077">
    <property type="entry name" value="HEAT_REPEAT"/>
    <property type="match status" value="1"/>
</dbReference>
<organism evidence="9">
    <name type="scientific">Salpingoeca rosetta (strain ATCC 50818 / BSB-021)</name>
    <dbReference type="NCBI Taxonomy" id="946362"/>
    <lineage>
        <taxon>Eukaryota</taxon>
        <taxon>Choanoflagellata</taxon>
        <taxon>Craspedida</taxon>
        <taxon>Salpingoecidae</taxon>
        <taxon>Salpingoeca</taxon>
    </lineage>
</organism>
<dbReference type="GO" id="GO:0006661">
    <property type="term" value="P:phosphatidylinositol biosynthetic process"/>
    <property type="evidence" value="ECO:0007669"/>
    <property type="project" value="InterPro"/>
</dbReference>
<dbReference type="KEGG" id="sre:PTSG_03767"/>
<dbReference type="RefSeq" id="XP_004995495.1">
    <property type="nucleotide sequence ID" value="XM_004995438.1"/>
</dbReference>
<dbReference type="PANTHER" id="PTHR16023">
    <property type="entry name" value="TAX1 BINDING PROTEIN-RELATED"/>
    <property type="match status" value="1"/>
</dbReference>
<dbReference type="GO" id="GO:0070772">
    <property type="term" value="C:PAS complex"/>
    <property type="evidence" value="ECO:0007669"/>
    <property type="project" value="InterPro"/>
</dbReference>
<dbReference type="PANTHER" id="PTHR16023:SF0">
    <property type="entry name" value="PROTEIN VAC14 HOMOLOG"/>
    <property type="match status" value="1"/>
</dbReference>
<evidence type="ECO:0000256" key="6">
    <source>
        <dbReference type="SAM" id="MobiDB-lite"/>
    </source>
</evidence>
<accession>F2U5B5</accession>
<dbReference type="AlphaFoldDB" id="F2U5B5"/>
<gene>
    <name evidence="8" type="ORF">PTSG_03767</name>
</gene>
<dbReference type="OrthoDB" id="5574975at2759"/>
<dbReference type="EMBL" id="GL832962">
    <property type="protein sequence ID" value="EGD83131.1"/>
    <property type="molecule type" value="Genomic_DNA"/>
</dbReference>
<comment type="similarity">
    <text evidence="2">Belongs to the VAC14 family.</text>
</comment>
<feature type="compositionally biased region" description="Low complexity" evidence="6">
    <location>
        <begin position="681"/>
        <end position="722"/>
    </location>
</feature>
<evidence type="ECO:0000256" key="5">
    <source>
        <dbReference type="PROSITE-ProRule" id="PRU00103"/>
    </source>
</evidence>
<dbReference type="Proteomes" id="UP000007799">
    <property type="component" value="Unassembled WGS sequence"/>
</dbReference>
<dbReference type="GeneID" id="16076076"/>
<feature type="domain" description="Vacuolar protein 14 C-terminal Fig4-binding" evidence="7">
    <location>
        <begin position="453"/>
        <end position="629"/>
    </location>
</feature>
<evidence type="ECO:0000256" key="3">
    <source>
        <dbReference type="ARBA" id="ARBA00022737"/>
    </source>
</evidence>
<dbReference type="eggNOG" id="KOG0212">
    <property type="taxonomic scope" value="Eukaryota"/>
</dbReference>
<dbReference type="GO" id="GO:0010008">
    <property type="term" value="C:endosome membrane"/>
    <property type="evidence" value="ECO:0007669"/>
    <property type="project" value="TreeGrafter"/>
</dbReference>
<evidence type="ECO:0000313" key="9">
    <source>
        <dbReference type="Proteomes" id="UP000007799"/>
    </source>
</evidence>
<comment type="subcellular location">
    <subcellularLocation>
        <location evidence="1">Endomembrane system</location>
    </subcellularLocation>
</comment>
<dbReference type="FunCoup" id="F2U5B5">
    <property type="interactions" value="1703"/>
</dbReference>
<evidence type="ECO:0000313" key="8">
    <source>
        <dbReference type="EMBL" id="EGD83131.1"/>
    </source>
</evidence>
<name>F2U5B5_SALR5</name>
<evidence type="ECO:0000256" key="4">
    <source>
        <dbReference type="ARBA" id="ARBA00023136"/>
    </source>
</evidence>
<dbReference type="STRING" id="946362.F2U5B5"/>
<dbReference type="Pfam" id="PF11916">
    <property type="entry name" value="Vac14_Fig4_bd"/>
    <property type="match status" value="1"/>
</dbReference>
<dbReference type="InterPro" id="IPR026825">
    <property type="entry name" value="Vac14"/>
</dbReference>
<dbReference type="InterPro" id="IPR016024">
    <property type="entry name" value="ARM-type_fold"/>
</dbReference>
<dbReference type="InParanoid" id="F2U5B5"/>
<dbReference type="InterPro" id="IPR021841">
    <property type="entry name" value="VAC14_Fig4p-bd"/>
</dbReference>
<dbReference type="Gene3D" id="1.25.10.10">
    <property type="entry name" value="Leucine-rich Repeat Variant"/>
    <property type="match status" value="2"/>
</dbReference>
<feature type="repeat" description="HEAT" evidence="5">
    <location>
        <begin position="94"/>
        <end position="129"/>
    </location>
</feature>
<keyword evidence="9" id="KW-1185">Reference proteome</keyword>
<dbReference type="InterPro" id="IPR021133">
    <property type="entry name" value="HEAT_type_2"/>
</dbReference>
<keyword evidence="3" id="KW-0677">Repeat</keyword>
<proteinExistence type="inferred from homology"/>
<keyword evidence="4" id="KW-0472">Membrane</keyword>
<dbReference type="SUPFAM" id="SSF48371">
    <property type="entry name" value="ARM repeat"/>
    <property type="match status" value="1"/>
</dbReference>
<dbReference type="InterPro" id="IPR011989">
    <property type="entry name" value="ARM-like"/>
</dbReference>
<feature type="region of interest" description="Disordered" evidence="6">
    <location>
        <begin position="668"/>
        <end position="729"/>
    </location>
</feature>
<evidence type="ECO:0000256" key="1">
    <source>
        <dbReference type="ARBA" id="ARBA00004308"/>
    </source>
</evidence>
<evidence type="ECO:0000256" key="2">
    <source>
        <dbReference type="ARBA" id="ARBA00010225"/>
    </source>
</evidence>
<reference evidence="8" key="1">
    <citation type="submission" date="2009-08" db="EMBL/GenBank/DDBJ databases">
        <title>Annotation of Salpingoeca rosetta.</title>
        <authorList>
            <consortium name="The Broad Institute Genome Sequencing Platform"/>
            <person name="Russ C."/>
            <person name="Cuomo C."/>
            <person name="Burger G."/>
            <person name="Gray M.W."/>
            <person name="Holland P.W.H."/>
            <person name="King N."/>
            <person name="Lang F.B.F."/>
            <person name="Roger A.J."/>
            <person name="Ruiz-Trillo I."/>
            <person name="Young S.K."/>
            <person name="Zeng Q."/>
            <person name="Gargeya S."/>
            <person name="Alvarado L."/>
            <person name="Berlin A."/>
            <person name="Chapman S.B."/>
            <person name="Chen Z."/>
            <person name="Freedman E."/>
            <person name="Gellesch M."/>
            <person name="Goldberg J."/>
            <person name="Griggs A."/>
            <person name="Gujja S."/>
            <person name="Heilman E."/>
            <person name="Heiman D."/>
            <person name="Howarth C."/>
            <person name="Mehta T."/>
            <person name="Neiman D."/>
            <person name="Pearson M."/>
            <person name="Roberts A."/>
            <person name="Saif S."/>
            <person name="Shea T."/>
            <person name="Shenoy N."/>
            <person name="Sisk P."/>
            <person name="Stolte C."/>
            <person name="Sykes S."/>
            <person name="White J."/>
            <person name="Yandava C."/>
            <person name="Haas B."/>
            <person name="Nusbaum C."/>
            <person name="Birren B."/>
        </authorList>
    </citation>
    <scope>NUCLEOTIDE SEQUENCE [LARGE SCALE GENOMIC DNA]</scope>
    <source>
        <strain evidence="8">ATCC 50818</strain>
    </source>
</reference>
<protein>
    <recommendedName>
        <fullName evidence="7">Vacuolar protein 14 C-terminal Fig4-binding domain-containing protein</fullName>
    </recommendedName>
</protein>
<dbReference type="OMA" id="QCYQHVS"/>